<organism evidence="1 2">
    <name type="scientific">Penicillium bovifimosum</name>
    <dbReference type="NCBI Taxonomy" id="126998"/>
    <lineage>
        <taxon>Eukaryota</taxon>
        <taxon>Fungi</taxon>
        <taxon>Dikarya</taxon>
        <taxon>Ascomycota</taxon>
        <taxon>Pezizomycotina</taxon>
        <taxon>Eurotiomycetes</taxon>
        <taxon>Eurotiomycetidae</taxon>
        <taxon>Eurotiales</taxon>
        <taxon>Aspergillaceae</taxon>
        <taxon>Penicillium</taxon>
    </lineage>
</organism>
<comment type="caution">
    <text evidence="1">The sequence shown here is derived from an EMBL/GenBank/DDBJ whole genome shotgun (WGS) entry which is preliminary data.</text>
</comment>
<evidence type="ECO:0000313" key="1">
    <source>
        <dbReference type="EMBL" id="KAJ5120753.1"/>
    </source>
</evidence>
<dbReference type="EMBL" id="JAPQKL010000008">
    <property type="protein sequence ID" value="KAJ5120753.1"/>
    <property type="molecule type" value="Genomic_DNA"/>
</dbReference>
<dbReference type="AlphaFoldDB" id="A0A9W9GHU2"/>
<accession>A0A9W9GHU2</accession>
<dbReference type="Proteomes" id="UP001149079">
    <property type="component" value="Unassembled WGS sequence"/>
</dbReference>
<reference evidence="1" key="2">
    <citation type="journal article" date="2023" name="IMA Fungus">
        <title>Comparative genomic study of the Penicillium genus elucidates a diverse pangenome and 15 lateral gene transfer events.</title>
        <authorList>
            <person name="Petersen C."/>
            <person name="Sorensen T."/>
            <person name="Nielsen M.R."/>
            <person name="Sondergaard T.E."/>
            <person name="Sorensen J.L."/>
            <person name="Fitzpatrick D.A."/>
            <person name="Frisvad J.C."/>
            <person name="Nielsen K.L."/>
        </authorList>
    </citation>
    <scope>NUCLEOTIDE SEQUENCE</scope>
    <source>
        <strain evidence="1">IBT 22155</strain>
    </source>
</reference>
<dbReference type="OrthoDB" id="4774148at2759"/>
<dbReference type="RefSeq" id="XP_056517257.1">
    <property type="nucleotide sequence ID" value="XM_056670884.1"/>
</dbReference>
<proteinExistence type="predicted"/>
<name>A0A9W9GHU2_9EURO</name>
<protein>
    <submittedName>
        <fullName evidence="1">ABC-2 type transporter-domain-containing protein</fullName>
    </submittedName>
</protein>
<sequence>MRSQFRGEAIDTAETDVHFPQLSVGDTLNFAAMARAPRNRLPGVSRDQYAEHMRDVVMAMLGCLAERSFPRQNAKPLIAAFRNSTDKIVTNPGVHGVGRTQHSDDDIRMCSAYWSRETPGKRLRGARAIAANFRVSPTESWGKCTSVSAV</sequence>
<keyword evidence="2" id="KW-1185">Reference proteome</keyword>
<reference evidence="1" key="1">
    <citation type="submission" date="2022-11" db="EMBL/GenBank/DDBJ databases">
        <authorList>
            <person name="Petersen C."/>
        </authorList>
    </citation>
    <scope>NUCLEOTIDE SEQUENCE</scope>
    <source>
        <strain evidence="1">IBT 22155</strain>
    </source>
</reference>
<dbReference type="GeneID" id="81410055"/>
<gene>
    <name evidence="1" type="ORF">N7515_010141</name>
</gene>
<evidence type="ECO:0000313" key="2">
    <source>
        <dbReference type="Proteomes" id="UP001149079"/>
    </source>
</evidence>